<dbReference type="Proteomes" id="UP000003250">
    <property type="component" value="Unassembled WGS sequence"/>
</dbReference>
<proteinExistence type="predicted"/>
<dbReference type="PATRIC" id="fig|1107882.3.peg.1031"/>
<protein>
    <submittedName>
        <fullName evidence="2">Outer membrane autotransporter barrel domain-containing protein</fullName>
    </submittedName>
</protein>
<reference evidence="2 3" key="1">
    <citation type="journal article" date="2012" name="J. Bacteriol.">
        <title>Draft Genome Sequence of Mesorhizobium alhagi CCNWXJ12-2T, a Novel Salt-Resistant Species Isolated from the Desert of Northwestern China.</title>
        <authorList>
            <person name="Zhou M."/>
            <person name="Chen W."/>
            <person name="Chen H."/>
            <person name="Wei G."/>
        </authorList>
    </citation>
    <scope>NUCLEOTIDE SEQUENCE [LARGE SCALE GENOMIC DNA]</scope>
    <source>
        <strain evidence="2 3">CCNWXJ12-2</strain>
    </source>
</reference>
<feature type="non-terminal residue" evidence="2">
    <location>
        <position position="1"/>
    </location>
</feature>
<dbReference type="Pfam" id="PF12951">
    <property type="entry name" value="PATR"/>
    <property type="match status" value="16"/>
</dbReference>
<organism evidence="2 3">
    <name type="scientific">Mesorhizobium alhagi CCNWXJ12-2</name>
    <dbReference type="NCBI Taxonomy" id="1107882"/>
    <lineage>
        <taxon>Bacteria</taxon>
        <taxon>Pseudomonadati</taxon>
        <taxon>Pseudomonadota</taxon>
        <taxon>Alphaproteobacteria</taxon>
        <taxon>Hyphomicrobiales</taxon>
        <taxon>Phyllobacteriaceae</taxon>
        <taxon>Allomesorhizobium</taxon>
    </lineage>
</organism>
<accession>H0HLN5</accession>
<keyword evidence="1" id="KW-0732">Signal</keyword>
<dbReference type="SUPFAM" id="SSF51126">
    <property type="entry name" value="Pectin lyase-like"/>
    <property type="match status" value="11"/>
</dbReference>
<keyword evidence="3" id="KW-1185">Reference proteome</keyword>
<dbReference type="EMBL" id="AHAM01000034">
    <property type="protein sequence ID" value="EHK58355.1"/>
    <property type="molecule type" value="Genomic_DNA"/>
</dbReference>
<name>H0HLN5_9HYPH</name>
<dbReference type="InterPro" id="IPR051551">
    <property type="entry name" value="Autotransporter_adhesion"/>
</dbReference>
<dbReference type="Gene3D" id="2.160.20.20">
    <property type="match status" value="7"/>
</dbReference>
<dbReference type="InterPro" id="IPR012332">
    <property type="entry name" value="Autotransporter_pectin_lyase_C"/>
</dbReference>
<dbReference type="RefSeq" id="WP_008834697.1">
    <property type="nucleotide sequence ID" value="NZ_AHAM01000034.1"/>
</dbReference>
<evidence type="ECO:0000313" key="2">
    <source>
        <dbReference type="EMBL" id="EHK58355.1"/>
    </source>
</evidence>
<dbReference type="NCBIfam" id="TIGR02601">
    <property type="entry name" value="autotrns_rpt"/>
    <property type="match status" value="16"/>
</dbReference>
<dbReference type="InterPro" id="IPR011050">
    <property type="entry name" value="Pectin_lyase_fold/virulence"/>
</dbReference>
<sequence>GTTFTLNGVVSGGGSLTKTGAGTTVLAAANTYSGGTTISAGTLQLGSGGTAGSIVGNVTNNGILAFNRSNTYVFGGIVSGTGSLEQIGSGTTILTAANTYTGGTTISDGTLQLGNGGATGSIVGNVLTEGDGTLAFNRSNTYVFGGVVSGTGSLEQIGSGTTVLTAANTYSGGTTISDGTLQLGNGGATGSIVGNVLTEGDGTLAFDRSNTYVFGGVISGTGSLSQIGAGTTILTAANTHTGGTTISDGTLQLGNGGTAGGIVGDVLTEGDGILAFDRSDEVTFAGQITGSGSLVQQGIGTTILSGNSTYSGGTTISAGTLQLGNGGDSDSIVGDILNNGTLAFDREGLLPITGTISGSGDVVQRGTGATALSGNNSYSGATQIDSGELYINGDQSAADGLTTAASGGTLGGIGTIGGDVVIADGATLSPGDVGVAPGTLTIAGSLTLSGGSELAYHFGQANVVGGPFNDLTSVGGDLVLDGTLNVTTTVGGSFDPGVYRVISYAGSLTDNGLEIGTIPSPDFFVQTAVANQVNLVNTAGLTFNYWDGEAGPKDDSVIDGGDGIWQNSAGNDNWTNELGVPNAPFADSSFAIFMAAPGTVTVDDSLGAINASGMQFASDGYVIQGDSINLVASPSLPDGAVIRVGDGSSLGAGYTATINSVIGGATALVKTDIGMLILDGANTYTGGTAINGGVLEISADNNLGAAGTDLSFDGGTLRTAASITTGRDATLGADGGTFEAASGTTFRLNGTVGGAGSLTKTGAGAMVLTADNSYSGVTTISAGALYINGDQSAAAGLTTVASGATLGGTGIIGGGVVVNDGATLAPGAAGAVAGTLTINGNLTLNAGSLLAYQFGEADVPGGPLNDLTVVEGDLVLDGTLNVETTAGGTFGPGVYRVFNYSGALTNNGLTVGAIPSPDFFVQTSVANQVNLVNTAGLTLNYWDGDAGPKDNGVVNGGDGLWQSSAGNNNWTTESGIPNAPFTDAAFAIFTATPGTVTVDDSLGAINVAGMQFASNGYLVEGDSINLVGNAASNAVIRVGDGTSAGTGMVATIASVLEGDATLTKTDAGTLVLSGANTYTGGTAINGGVLQISADNNLGAAGTALSLAGGTLRTTENITSARATTLGAGGGIFETASGTRFTLNGVVSGSGSLTKAGAGTMVLTAANTYSGGTTISAGTLQLGNGGTSGSIVGNVANNGTLAFNRSNTLTFGGVISGAGAVNQIGTGTTVLTGANTYTGGTTISDGTLQLGSGGTTGSIVGNVANNGTLAFNRSNTLTFGGVISGTGSLSQIGSGTTILTADNSYAGPTAVNAGALYVNGDQSAATGATTVGTATLGGTGTIGGDVTIAGGTLAPGGNSTAPGELTINGDLNLSGGSSLAYSFGQADVPGGPFNDLTNVGEDLTLDGTLDVTLSPGGSFTPGIYRVFNYAGALTDNTLELGSMPPGTFFVQTSVANQVNLVNATGVELNFWDGDAGPRNDGVVNGGDGTWLAAGPDNWTEQDGSPNAPWQSEAFAIFMATSGTVTIDNSNGQVVASGMQFASDGYLLQGGPLQLVGTAAAPDASVIRVGDGTAGGARYTATISAAISGSTTLTKADLGTLVLSGANTYTGGTAIDGGVLQISADNNLGAAGTALSLDGGTLRTTADFTSARATTLEAGDGTFETTAGTTFTLAGMVDGEGALTKTGAGALVLTATNSYSGGTTIIAGTLQLGNGGTTGSIVGNVTNNGTLAFNRSNTLTLGGVISGTGAVDQIGTGTTVLTGTNTYTGGTTIAAGTLQLGNGGTTGSIVGNVANNGTLAFNRSNAYVFGGLISGGGAVDQIGSGITVLTADNSYGGTTDITDGALFINGDQSAATGLTTAFSGGTLGGMGTIGGDVVIANGAGLAPGGASTVPGTLTINGDLTLSGASSLAYSFGQAGVVGGPLNDLTAVGGDLVLDGTLT</sequence>
<dbReference type="InterPro" id="IPR013425">
    <property type="entry name" value="Autotrns_rpt"/>
</dbReference>
<evidence type="ECO:0000256" key="1">
    <source>
        <dbReference type="ARBA" id="ARBA00022729"/>
    </source>
</evidence>
<evidence type="ECO:0000313" key="3">
    <source>
        <dbReference type="Proteomes" id="UP000003250"/>
    </source>
</evidence>
<dbReference type="PANTHER" id="PTHR35037:SF3">
    <property type="entry name" value="C-TERMINAL REGION OF AIDA-LIKE PROTEIN"/>
    <property type="match status" value="1"/>
</dbReference>
<gene>
    <name evidence="2" type="ORF">MAXJ12_05231</name>
</gene>
<dbReference type="PANTHER" id="PTHR35037">
    <property type="entry name" value="C-TERMINAL REGION OF AIDA-LIKE PROTEIN"/>
    <property type="match status" value="1"/>
</dbReference>